<organism evidence="1 2">
    <name type="scientific">Evansella vedderi</name>
    <dbReference type="NCBI Taxonomy" id="38282"/>
    <lineage>
        <taxon>Bacteria</taxon>
        <taxon>Bacillati</taxon>
        <taxon>Bacillota</taxon>
        <taxon>Bacilli</taxon>
        <taxon>Bacillales</taxon>
        <taxon>Bacillaceae</taxon>
        <taxon>Evansella</taxon>
    </lineage>
</organism>
<dbReference type="Proteomes" id="UP001230005">
    <property type="component" value="Unassembled WGS sequence"/>
</dbReference>
<accession>A0ABT9ZYM2</accession>
<evidence type="ECO:0000313" key="2">
    <source>
        <dbReference type="Proteomes" id="UP001230005"/>
    </source>
</evidence>
<proteinExistence type="predicted"/>
<protein>
    <submittedName>
        <fullName evidence="1">Uncharacterized protein</fullName>
    </submittedName>
</protein>
<comment type="caution">
    <text evidence="1">The sequence shown here is derived from an EMBL/GenBank/DDBJ whole genome shotgun (WGS) entry which is preliminary data.</text>
</comment>
<evidence type="ECO:0000313" key="1">
    <source>
        <dbReference type="EMBL" id="MDQ0255548.1"/>
    </source>
</evidence>
<name>A0ABT9ZYM2_9BACI</name>
<dbReference type="EMBL" id="JAUSUG010000011">
    <property type="protein sequence ID" value="MDQ0255548.1"/>
    <property type="molecule type" value="Genomic_DNA"/>
</dbReference>
<sequence>MNFFDTVGGRRFVEGTIPKGIRALESIAKELKRGNDLSEKKIIQMNPYYETVKAILGSSGYDFTDKDVQTICSRLEEDIIIHSAFMDRCNEYINELFGEHRAIYFCERCEKEFKSRELVEGAEFSLCPNKCPNHELIDITEPEVKKEYFSKTDEE</sequence>
<gene>
    <name evidence="1" type="ORF">J2S74_002930</name>
</gene>
<reference evidence="1 2" key="1">
    <citation type="submission" date="2023-07" db="EMBL/GenBank/DDBJ databases">
        <title>Genomic Encyclopedia of Type Strains, Phase IV (KMG-IV): sequencing the most valuable type-strain genomes for metagenomic binning, comparative biology and taxonomic classification.</title>
        <authorList>
            <person name="Goeker M."/>
        </authorList>
    </citation>
    <scope>NUCLEOTIDE SEQUENCE [LARGE SCALE GENOMIC DNA]</scope>
    <source>
        <strain evidence="1 2">DSM 9768</strain>
    </source>
</reference>
<dbReference type="RefSeq" id="WP_307326501.1">
    <property type="nucleotide sequence ID" value="NZ_JAUSUG010000011.1"/>
</dbReference>
<keyword evidence="2" id="KW-1185">Reference proteome</keyword>